<gene>
    <name evidence="2" type="ORF">SAMIE_1002960</name>
</gene>
<accession>A0A494W8P5</accession>
<dbReference type="EMBL" id="AP018664">
    <property type="protein sequence ID" value="BBD96795.1"/>
    <property type="molecule type" value="Genomic_DNA"/>
</dbReference>
<dbReference type="Gene3D" id="3.90.226.10">
    <property type="entry name" value="2-enoyl-CoA Hydratase, Chain A, domain 1"/>
    <property type="match status" value="1"/>
</dbReference>
<dbReference type="AlphaFoldDB" id="A0A494W8P5"/>
<sequence length="242" mass="25404">MIAVRQENGVHSITLNQPLIGNSLSDGMVAALHDALDQMARQDGRLLVLRGEGRHFCTGFHLGDLESESDGSLLLRFVRIEQLLARIWTAPFPTLAIAQGCAFGAGADLFVACRRRVAIEGARFRFPGAGFGLVLGTRRLAERVGGDTACGWIAGGVTVDAPTAVSRGLATDLASADMIDAIMAQEVAAASRLHPATMAAICAASRNETVHADQDLAALVRSAACPGLKDRIAAYLAELSKG</sequence>
<dbReference type="GO" id="GO:0016853">
    <property type="term" value="F:isomerase activity"/>
    <property type="evidence" value="ECO:0007669"/>
    <property type="project" value="UniProtKB-KW"/>
</dbReference>
<evidence type="ECO:0000313" key="3">
    <source>
        <dbReference type="Proteomes" id="UP000279959"/>
    </source>
</evidence>
<dbReference type="SUPFAM" id="SSF52096">
    <property type="entry name" value="ClpP/crotonase"/>
    <property type="match status" value="1"/>
</dbReference>
<comment type="similarity">
    <text evidence="1">Belongs to the enoyl-CoA hydratase/isomerase family.</text>
</comment>
<dbReference type="InterPro" id="IPR029045">
    <property type="entry name" value="ClpP/crotonase-like_dom_sf"/>
</dbReference>
<dbReference type="RefSeq" id="WP_066700811.1">
    <property type="nucleotide sequence ID" value="NZ_AP018664.1"/>
</dbReference>
<keyword evidence="2" id="KW-0413">Isomerase</keyword>
<dbReference type="InterPro" id="IPR001753">
    <property type="entry name" value="Enoyl-CoA_hydra/iso"/>
</dbReference>
<dbReference type="PANTHER" id="PTHR42964:SF1">
    <property type="entry name" value="POLYKETIDE BIOSYNTHESIS ENOYL-COA HYDRATASE PKSH-RELATED"/>
    <property type="match status" value="1"/>
</dbReference>
<dbReference type="CDD" id="cd06558">
    <property type="entry name" value="crotonase-like"/>
    <property type="match status" value="1"/>
</dbReference>
<dbReference type="InterPro" id="IPR051683">
    <property type="entry name" value="Enoyl-CoA_Hydratase/Isomerase"/>
</dbReference>
<organism evidence="2 3">
    <name type="scientific">Sphingobium amiense</name>
    <dbReference type="NCBI Taxonomy" id="135719"/>
    <lineage>
        <taxon>Bacteria</taxon>
        <taxon>Pseudomonadati</taxon>
        <taxon>Pseudomonadota</taxon>
        <taxon>Alphaproteobacteria</taxon>
        <taxon>Sphingomonadales</taxon>
        <taxon>Sphingomonadaceae</taxon>
        <taxon>Sphingobium</taxon>
    </lineage>
</organism>
<protein>
    <submittedName>
        <fullName evidence="2">Enoyl-CoA hydratase/isomerase family protein</fullName>
    </submittedName>
</protein>
<name>A0A494W8P5_9SPHN</name>
<dbReference type="PANTHER" id="PTHR42964">
    <property type="entry name" value="ENOYL-COA HYDRATASE"/>
    <property type="match status" value="1"/>
</dbReference>
<keyword evidence="3" id="KW-1185">Reference proteome</keyword>
<proteinExistence type="inferred from homology"/>
<reference evidence="2 3" key="1">
    <citation type="submission" date="2018-05" db="EMBL/GenBank/DDBJ databases">
        <title>Complete Genome Sequence of the Nonylphenol-Degrading Bacterium Sphingobium amiense DSM 16289T.</title>
        <authorList>
            <person name="Ootsuka M."/>
            <person name="Nishizawa T."/>
            <person name="Ohta H."/>
        </authorList>
    </citation>
    <scope>NUCLEOTIDE SEQUENCE [LARGE SCALE GENOMIC DNA]</scope>
    <source>
        <strain evidence="2 3">DSM 16289</strain>
    </source>
</reference>
<evidence type="ECO:0000313" key="2">
    <source>
        <dbReference type="EMBL" id="BBD96795.1"/>
    </source>
</evidence>
<dbReference type="Proteomes" id="UP000279959">
    <property type="component" value="Chromosome"/>
</dbReference>
<evidence type="ECO:0000256" key="1">
    <source>
        <dbReference type="ARBA" id="ARBA00005254"/>
    </source>
</evidence>
<dbReference type="Pfam" id="PF00378">
    <property type="entry name" value="ECH_1"/>
    <property type="match status" value="1"/>
</dbReference>
<dbReference type="KEGG" id="sami:SAMIE_1002960"/>